<feature type="non-terminal residue" evidence="2">
    <location>
        <position position="1"/>
    </location>
</feature>
<protein>
    <submittedName>
        <fullName evidence="2">Uncharacterized protein</fullName>
    </submittedName>
</protein>
<organism evidence="2 3">
    <name type="scientific">Cystoisospora suis</name>
    <dbReference type="NCBI Taxonomy" id="483139"/>
    <lineage>
        <taxon>Eukaryota</taxon>
        <taxon>Sar</taxon>
        <taxon>Alveolata</taxon>
        <taxon>Apicomplexa</taxon>
        <taxon>Conoidasida</taxon>
        <taxon>Coccidia</taxon>
        <taxon>Eucoccidiorida</taxon>
        <taxon>Eimeriorina</taxon>
        <taxon>Sarcocystidae</taxon>
        <taxon>Cystoisospora</taxon>
    </lineage>
</organism>
<dbReference type="VEuPathDB" id="ToxoDB:CSUI_000790"/>
<dbReference type="GeneID" id="94424208"/>
<keyword evidence="3" id="KW-1185">Reference proteome</keyword>
<sequence>VSLSFLAVSQPVSNPEKLPVREPFQRPGVSDDGTRDSCSTPATEVGSRSDFDKPVKFHAASRALGRAPESPRHPLLIRARCASSPAVYRQGQHYRQSVHGGPTKTEDGEKQNEV</sequence>
<name>A0A2C6LB18_9APIC</name>
<reference evidence="2 3" key="1">
    <citation type="journal article" date="2017" name="Int. J. Parasitol.">
        <title>The genome of the protozoan parasite Cystoisospora suis and a reverse vaccinology approach to identify vaccine candidates.</title>
        <authorList>
            <person name="Palmieri N."/>
            <person name="Shrestha A."/>
            <person name="Ruttkowski B."/>
            <person name="Beck T."/>
            <person name="Vogl C."/>
            <person name="Tomley F."/>
            <person name="Blake D.P."/>
            <person name="Joachim A."/>
        </authorList>
    </citation>
    <scope>NUCLEOTIDE SEQUENCE [LARGE SCALE GENOMIC DNA]</scope>
    <source>
        <strain evidence="2 3">Wien I</strain>
    </source>
</reference>
<dbReference type="EMBL" id="MIGC01000303">
    <property type="protein sequence ID" value="PHJ25357.1"/>
    <property type="molecule type" value="Genomic_DNA"/>
</dbReference>
<dbReference type="Proteomes" id="UP000221165">
    <property type="component" value="Unassembled WGS sequence"/>
</dbReference>
<dbReference type="AlphaFoldDB" id="A0A2C6LB18"/>
<evidence type="ECO:0000256" key="1">
    <source>
        <dbReference type="SAM" id="MobiDB-lite"/>
    </source>
</evidence>
<evidence type="ECO:0000313" key="3">
    <source>
        <dbReference type="Proteomes" id="UP000221165"/>
    </source>
</evidence>
<evidence type="ECO:0000313" key="2">
    <source>
        <dbReference type="EMBL" id="PHJ25357.1"/>
    </source>
</evidence>
<gene>
    <name evidence="2" type="ORF">CSUI_000790</name>
</gene>
<dbReference type="RefSeq" id="XP_067927029.1">
    <property type="nucleotide sequence ID" value="XM_068060997.1"/>
</dbReference>
<feature type="region of interest" description="Disordered" evidence="1">
    <location>
        <begin position="12"/>
        <end position="53"/>
    </location>
</feature>
<feature type="compositionally biased region" description="Basic and acidic residues" evidence="1">
    <location>
        <begin position="104"/>
        <end position="114"/>
    </location>
</feature>
<comment type="caution">
    <text evidence="2">The sequence shown here is derived from an EMBL/GenBank/DDBJ whole genome shotgun (WGS) entry which is preliminary data.</text>
</comment>
<feature type="region of interest" description="Disordered" evidence="1">
    <location>
        <begin position="87"/>
        <end position="114"/>
    </location>
</feature>
<proteinExistence type="predicted"/>
<accession>A0A2C6LB18</accession>